<keyword evidence="2" id="KW-0677">Repeat</keyword>
<comment type="caution">
    <text evidence="5">The sequence shown here is derived from an EMBL/GenBank/DDBJ whole genome shotgun (WGS) entry which is preliminary data.</text>
</comment>
<dbReference type="InterPro" id="IPR001611">
    <property type="entry name" value="Leu-rich_rpt"/>
</dbReference>
<proteinExistence type="predicted"/>
<dbReference type="Gene3D" id="3.80.10.10">
    <property type="entry name" value="Ribonuclease Inhibitor"/>
    <property type="match status" value="1"/>
</dbReference>
<evidence type="ECO:0000256" key="3">
    <source>
        <dbReference type="SAM" id="MobiDB-lite"/>
    </source>
</evidence>
<dbReference type="Proteomes" id="UP001341840">
    <property type="component" value="Unassembled WGS sequence"/>
</dbReference>
<dbReference type="Pfam" id="PF12799">
    <property type="entry name" value="LRR_4"/>
    <property type="match status" value="1"/>
</dbReference>
<protein>
    <submittedName>
        <fullName evidence="5">Uncharacterized protein</fullName>
    </submittedName>
</protein>
<feature type="chain" id="PRO_5046630485" evidence="4">
    <location>
        <begin position="23"/>
        <end position="324"/>
    </location>
</feature>
<gene>
    <name evidence="5" type="ORF">PIB30_007777</name>
</gene>
<feature type="region of interest" description="Disordered" evidence="3">
    <location>
        <begin position="22"/>
        <end position="95"/>
    </location>
</feature>
<keyword evidence="1" id="KW-0433">Leucine-rich repeat</keyword>
<evidence type="ECO:0000256" key="4">
    <source>
        <dbReference type="SAM" id="SignalP"/>
    </source>
</evidence>
<dbReference type="PANTHER" id="PTHR48064:SF1">
    <property type="entry name" value="RECEPTOR-LIKE PROTEIN 51-RELATED"/>
    <property type="match status" value="1"/>
</dbReference>
<name>A0ABU6Z562_9FABA</name>
<keyword evidence="6" id="KW-1185">Reference proteome</keyword>
<feature type="compositionally biased region" description="Low complexity" evidence="3">
    <location>
        <begin position="51"/>
        <end position="93"/>
    </location>
</feature>
<keyword evidence="4" id="KW-0732">Signal</keyword>
<reference evidence="5 6" key="1">
    <citation type="journal article" date="2023" name="Plants (Basel)">
        <title>Bridging the Gap: Combining Genomics and Transcriptomics Approaches to Understand Stylosanthes scabra, an Orphan Legume from the Brazilian Caatinga.</title>
        <authorList>
            <person name="Ferreira-Neto J.R.C."/>
            <person name="da Silva M.D."/>
            <person name="Binneck E."/>
            <person name="de Melo N.F."/>
            <person name="da Silva R.H."/>
            <person name="de Melo A.L.T.M."/>
            <person name="Pandolfi V."/>
            <person name="Bustamante F.O."/>
            <person name="Brasileiro-Vidal A.C."/>
            <person name="Benko-Iseppon A.M."/>
        </authorList>
    </citation>
    <scope>NUCLEOTIDE SEQUENCE [LARGE SCALE GENOMIC DNA]</scope>
    <source>
        <tissue evidence="5">Leaves</tissue>
    </source>
</reference>
<dbReference type="InterPro" id="IPR053038">
    <property type="entry name" value="RLP_Defense"/>
</dbReference>
<evidence type="ECO:0000256" key="1">
    <source>
        <dbReference type="ARBA" id="ARBA00022614"/>
    </source>
</evidence>
<evidence type="ECO:0000313" key="6">
    <source>
        <dbReference type="Proteomes" id="UP001341840"/>
    </source>
</evidence>
<dbReference type="PANTHER" id="PTHR48064">
    <property type="entry name" value="OS01G0750400 PROTEIN"/>
    <property type="match status" value="1"/>
</dbReference>
<dbReference type="InterPro" id="IPR032675">
    <property type="entry name" value="LRR_dom_sf"/>
</dbReference>
<evidence type="ECO:0000256" key="2">
    <source>
        <dbReference type="ARBA" id="ARBA00022737"/>
    </source>
</evidence>
<sequence length="324" mass="34521">MEPSLLLPLLLILLFFPSITISSSSSSSPPLPQTPSPKPSPSSKPSPSPKSSPSSKPSTPSPTSSPSSSPTPKESTSPSPSPSSSPSSSSSPLDPKQLRALESLNIPTSKNPCSPTPLHNTTTCDTSKPFRHIISLRLSNCSSYVSLSSTALKSLSPTLQSLHLFNCPHRISGVSLSHLSNLTDLSLSNLQIKASGPYVILAHMNKLKTLTISNANLTGFLPRHVHSNLTHIDLSGNQLKGSIPPSITMLDSLEILNLSSNGFKGEIPSSIGDLISLKLCLCMSVSIICWAITKHYFLMSFPFFDSAAVLTHSYYLTVLLFCLS</sequence>
<accession>A0ABU6Z562</accession>
<dbReference type="PROSITE" id="PS51450">
    <property type="entry name" value="LRR"/>
    <property type="match status" value="1"/>
</dbReference>
<dbReference type="SUPFAM" id="SSF52058">
    <property type="entry name" value="L domain-like"/>
    <property type="match status" value="1"/>
</dbReference>
<evidence type="ECO:0000313" key="5">
    <source>
        <dbReference type="EMBL" id="MED6216433.1"/>
    </source>
</evidence>
<organism evidence="5 6">
    <name type="scientific">Stylosanthes scabra</name>
    <dbReference type="NCBI Taxonomy" id="79078"/>
    <lineage>
        <taxon>Eukaryota</taxon>
        <taxon>Viridiplantae</taxon>
        <taxon>Streptophyta</taxon>
        <taxon>Embryophyta</taxon>
        <taxon>Tracheophyta</taxon>
        <taxon>Spermatophyta</taxon>
        <taxon>Magnoliopsida</taxon>
        <taxon>eudicotyledons</taxon>
        <taxon>Gunneridae</taxon>
        <taxon>Pentapetalae</taxon>
        <taxon>rosids</taxon>
        <taxon>fabids</taxon>
        <taxon>Fabales</taxon>
        <taxon>Fabaceae</taxon>
        <taxon>Papilionoideae</taxon>
        <taxon>50 kb inversion clade</taxon>
        <taxon>dalbergioids sensu lato</taxon>
        <taxon>Dalbergieae</taxon>
        <taxon>Pterocarpus clade</taxon>
        <taxon>Stylosanthes</taxon>
    </lineage>
</organism>
<dbReference type="InterPro" id="IPR025875">
    <property type="entry name" value="Leu-rich_rpt_4"/>
</dbReference>
<feature type="signal peptide" evidence="4">
    <location>
        <begin position="1"/>
        <end position="22"/>
    </location>
</feature>
<dbReference type="EMBL" id="JASCZI010271877">
    <property type="protein sequence ID" value="MED6216433.1"/>
    <property type="molecule type" value="Genomic_DNA"/>
</dbReference>
<feature type="compositionally biased region" description="Pro residues" evidence="3">
    <location>
        <begin position="29"/>
        <end position="50"/>
    </location>
</feature>